<evidence type="ECO:0000259" key="2">
    <source>
        <dbReference type="Pfam" id="PF07331"/>
    </source>
</evidence>
<dbReference type="InterPro" id="IPR009936">
    <property type="entry name" value="DUF1468"/>
</dbReference>
<name>A0A0K6IM04_9GAMM</name>
<organism evidence="3 4">
    <name type="scientific">Marinomonas fungiae</name>
    <dbReference type="NCBI Taxonomy" id="1137284"/>
    <lineage>
        <taxon>Bacteria</taxon>
        <taxon>Pseudomonadati</taxon>
        <taxon>Pseudomonadota</taxon>
        <taxon>Gammaproteobacteria</taxon>
        <taxon>Oceanospirillales</taxon>
        <taxon>Oceanospirillaceae</taxon>
        <taxon>Marinomonas</taxon>
    </lineage>
</organism>
<dbReference type="Proteomes" id="UP000182769">
    <property type="component" value="Unassembled WGS sequence"/>
</dbReference>
<dbReference type="Pfam" id="PF07331">
    <property type="entry name" value="TctB"/>
    <property type="match status" value="1"/>
</dbReference>
<gene>
    <name evidence="3" type="ORF">Ga0061065_105213</name>
</gene>
<evidence type="ECO:0000313" key="3">
    <source>
        <dbReference type="EMBL" id="CUB04119.1"/>
    </source>
</evidence>
<feature type="transmembrane region" description="Helical" evidence="1">
    <location>
        <begin position="71"/>
        <end position="89"/>
    </location>
</feature>
<keyword evidence="1" id="KW-0812">Transmembrane</keyword>
<evidence type="ECO:0000256" key="1">
    <source>
        <dbReference type="SAM" id="Phobius"/>
    </source>
</evidence>
<keyword evidence="1" id="KW-0472">Membrane</keyword>
<reference evidence="4" key="1">
    <citation type="submission" date="2015-08" db="EMBL/GenBank/DDBJ databases">
        <authorList>
            <person name="Varghese N."/>
        </authorList>
    </citation>
    <scope>NUCLEOTIDE SEQUENCE [LARGE SCALE GENOMIC DNA]</scope>
    <source>
        <strain evidence="4">JCM 18476</strain>
    </source>
</reference>
<keyword evidence="1" id="KW-1133">Transmembrane helix</keyword>
<feature type="domain" description="DUF1468" evidence="2">
    <location>
        <begin position="9"/>
        <end position="141"/>
    </location>
</feature>
<dbReference type="AlphaFoldDB" id="A0A0K6IM04"/>
<keyword evidence="4" id="KW-1185">Reference proteome</keyword>
<dbReference type="STRING" id="1137284.GCA_001418205_01981"/>
<feature type="transmembrane region" description="Helical" evidence="1">
    <location>
        <begin position="118"/>
        <end position="136"/>
    </location>
</feature>
<feature type="transmembrane region" description="Helical" evidence="1">
    <location>
        <begin position="95"/>
        <end position="111"/>
    </location>
</feature>
<feature type="transmembrane region" description="Helical" evidence="1">
    <location>
        <begin position="40"/>
        <end position="59"/>
    </location>
</feature>
<sequence>MGLYMFDRLFAGALLCLSGLIAWTAFHFEVPFQYEPLGPKAFPLILSAVLGFCSVWLLVKPSANKWAPTGAVLIKLLSGVALMTGYAFLFEKAGFIVSTAIVGTVFCILFGEKPVRAIMYSVILSVVSYFVMKHLLQLNVPIGMLFGG</sequence>
<proteinExistence type="predicted"/>
<accession>A0A0K6IM04</accession>
<dbReference type="EMBL" id="CYHG01000005">
    <property type="protein sequence ID" value="CUB04119.1"/>
    <property type="molecule type" value="Genomic_DNA"/>
</dbReference>
<evidence type="ECO:0000313" key="4">
    <source>
        <dbReference type="Proteomes" id="UP000182769"/>
    </source>
</evidence>
<protein>
    <submittedName>
        <fullName evidence="3">Tripartite tricarboxylate transporter TctB family</fullName>
    </submittedName>
</protein>